<comment type="caution">
    <text evidence="2">The sequence shown here is derived from an EMBL/GenBank/DDBJ whole genome shotgun (WGS) entry which is preliminary data.</text>
</comment>
<reference evidence="3" key="1">
    <citation type="journal article" date="2019" name="Int. J. Syst. Evol. Microbiol.">
        <title>The Global Catalogue of Microorganisms (GCM) 10K type strain sequencing project: providing services to taxonomists for standard genome sequencing and annotation.</title>
        <authorList>
            <consortium name="The Broad Institute Genomics Platform"/>
            <consortium name="The Broad Institute Genome Sequencing Center for Infectious Disease"/>
            <person name="Wu L."/>
            <person name="Ma J."/>
        </authorList>
    </citation>
    <scope>NUCLEOTIDE SEQUENCE [LARGE SCALE GENOMIC DNA]</scope>
    <source>
        <strain evidence="3">JCM 14370</strain>
    </source>
</reference>
<dbReference type="CDD" id="cd01949">
    <property type="entry name" value="GGDEF"/>
    <property type="match status" value="1"/>
</dbReference>
<keyword evidence="3" id="KW-1185">Reference proteome</keyword>
<dbReference type="PANTHER" id="PTHR45138:SF9">
    <property type="entry name" value="DIGUANYLATE CYCLASE DGCM-RELATED"/>
    <property type="match status" value="1"/>
</dbReference>
<evidence type="ECO:0000313" key="3">
    <source>
        <dbReference type="Proteomes" id="UP000632222"/>
    </source>
</evidence>
<dbReference type="Gene3D" id="3.30.70.270">
    <property type="match status" value="1"/>
</dbReference>
<evidence type="ECO:0000259" key="1">
    <source>
        <dbReference type="PROSITE" id="PS50887"/>
    </source>
</evidence>
<sequence>MDHPSDPASIPDDLLIRDPLTGSYTRGLLEPRLTEELARAEREISPLVVCHFDLDHFGQYNQEFSFDHGNQVLKDAAHWTYQSIRTSDLLFRSGGDEFVLLLPTTTREQAMVVCQRILERFEQGPVSISMGVASYPEDGDQTHLLLDTAHKRHLVARTDSSCKYVTHEHGDSPRIYFNTQIKPVERETAFEALQGFLQELPNHQQGLLLIDSDAQAGRTFFLRQAALLAQQHNYLVLPLVFSAETAEQQILAETQVLQSLLDEVEHTGKTGLLVLYDGPADVPASILVRVFQQHDTSRPLGVVALGKPEEAPQVSLSHTLKLEPFSKQGLHRWVRDVFHWDAPEAFIQQLLQATQGYPARAEMRLKTLLDAGILHYTGGTWKLREDADAG</sequence>
<accession>A0ABQ2CW18</accession>
<dbReference type="SUPFAM" id="SSF55073">
    <property type="entry name" value="Nucleotide cyclase"/>
    <property type="match status" value="1"/>
</dbReference>
<dbReference type="EMBL" id="BMOD01000002">
    <property type="protein sequence ID" value="GGJ26375.1"/>
    <property type="molecule type" value="Genomic_DNA"/>
</dbReference>
<dbReference type="Proteomes" id="UP000632222">
    <property type="component" value="Unassembled WGS sequence"/>
</dbReference>
<dbReference type="PANTHER" id="PTHR45138">
    <property type="entry name" value="REGULATORY COMPONENTS OF SENSORY TRANSDUCTION SYSTEM"/>
    <property type="match status" value="1"/>
</dbReference>
<dbReference type="RefSeq" id="WP_189000985.1">
    <property type="nucleotide sequence ID" value="NZ_BMOD01000002.1"/>
</dbReference>
<proteinExistence type="predicted"/>
<dbReference type="PROSITE" id="PS50887">
    <property type="entry name" value="GGDEF"/>
    <property type="match status" value="1"/>
</dbReference>
<organism evidence="2 3">
    <name type="scientific">Deinococcus roseus</name>
    <dbReference type="NCBI Taxonomy" id="392414"/>
    <lineage>
        <taxon>Bacteria</taxon>
        <taxon>Thermotogati</taxon>
        <taxon>Deinococcota</taxon>
        <taxon>Deinococci</taxon>
        <taxon>Deinococcales</taxon>
        <taxon>Deinococcaceae</taxon>
        <taxon>Deinococcus</taxon>
    </lineage>
</organism>
<name>A0ABQ2CW18_9DEIO</name>
<dbReference type="InterPro" id="IPR050469">
    <property type="entry name" value="Diguanylate_Cyclase"/>
</dbReference>
<dbReference type="InterPro" id="IPR043128">
    <property type="entry name" value="Rev_trsase/Diguanyl_cyclase"/>
</dbReference>
<protein>
    <recommendedName>
        <fullName evidence="1">GGDEF domain-containing protein</fullName>
    </recommendedName>
</protein>
<evidence type="ECO:0000313" key="2">
    <source>
        <dbReference type="EMBL" id="GGJ26375.1"/>
    </source>
</evidence>
<dbReference type="InterPro" id="IPR000160">
    <property type="entry name" value="GGDEF_dom"/>
</dbReference>
<dbReference type="SMART" id="SM00267">
    <property type="entry name" value="GGDEF"/>
    <property type="match status" value="1"/>
</dbReference>
<gene>
    <name evidence="2" type="ORF">GCM10008938_10680</name>
</gene>
<dbReference type="InterPro" id="IPR029787">
    <property type="entry name" value="Nucleotide_cyclase"/>
</dbReference>
<dbReference type="NCBIfam" id="TIGR00254">
    <property type="entry name" value="GGDEF"/>
    <property type="match status" value="1"/>
</dbReference>
<dbReference type="Pfam" id="PF00990">
    <property type="entry name" value="GGDEF"/>
    <property type="match status" value="1"/>
</dbReference>
<feature type="domain" description="GGDEF" evidence="1">
    <location>
        <begin position="45"/>
        <end position="169"/>
    </location>
</feature>